<accession>A0ABY9ECI4</accession>
<dbReference type="SUPFAM" id="SSF56645">
    <property type="entry name" value="Acyl-CoA dehydrogenase NM domain-like"/>
    <property type="match status" value="1"/>
</dbReference>
<evidence type="ECO:0000259" key="2">
    <source>
        <dbReference type="Pfam" id="PF08028"/>
    </source>
</evidence>
<dbReference type="InterPro" id="IPR013107">
    <property type="entry name" value="Acyl-CoA_DH_C"/>
</dbReference>
<dbReference type="Proteomes" id="UP001321520">
    <property type="component" value="Chromosome"/>
</dbReference>
<dbReference type="InterPro" id="IPR037069">
    <property type="entry name" value="AcylCoA_DH/ox_N_sf"/>
</dbReference>
<dbReference type="Gene3D" id="1.10.540.10">
    <property type="entry name" value="Acyl-CoA dehydrogenase/oxidase, N-terminal domain"/>
    <property type="match status" value="1"/>
</dbReference>
<dbReference type="InterPro" id="IPR009100">
    <property type="entry name" value="AcylCoA_DH/oxidase_NM_dom_sf"/>
</dbReference>
<evidence type="ECO:0000313" key="3">
    <source>
        <dbReference type="EMBL" id="WKD49070.1"/>
    </source>
</evidence>
<feature type="domain" description="Acyl-CoA dehydrogenase C-terminal" evidence="2">
    <location>
        <begin position="234"/>
        <end position="363"/>
    </location>
</feature>
<keyword evidence="3" id="KW-0503">Monooxygenase</keyword>
<dbReference type="EMBL" id="CP098023">
    <property type="protein sequence ID" value="WKD49070.1"/>
    <property type="molecule type" value="Genomic_DNA"/>
</dbReference>
<dbReference type="SUPFAM" id="SSF47203">
    <property type="entry name" value="Acyl-CoA dehydrogenase C-terminal domain-like"/>
    <property type="match status" value="1"/>
</dbReference>
<keyword evidence="4" id="KW-1185">Reference proteome</keyword>
<dbReference type="PIRSF" id="PIRSF016578">
    <property type="entry name" value="HsaA"/>
    <property type="match status" value="1"/>
</dbReference>
<dbReference type="InterPro" id="IPR046373">
    <property type="entry name" value="Acyl-CoA_Oxase/DH_mid-dom_sf"/>
</dbReference>
<evidence type="ECO:0000313" key="4">
    <source>
        <dbReference type="Proteomes" id="UP001321520"/>
    </source>
</evidence>
<reference evidence="3 4" key="1">
    <citation type="submission" date="2022-05" db="EMBL/GenBank/DDBJ databases">
        <title>Microbulbifer sp. nov., isolated from sponge.</title>
        <authorList>
            <person name="Gao L."/>
        </authorList>
    </citation>
    <scope>NUCLEOTIDE SEQUENCE [LARGE SCALE GENOMIC DNA]</scope>
    <source>
        <strain evidence="3 4">MI-G</strain>
    </source>
</reference>
<evidence type="ECO:0000256" key="1">
    <source>
        <dbReference type="ARBA" id="ARBA00023002"/>
    </source>
</evidence>
<protein>
    <submittedName>
        <fullName evidence="3">Flavin-dependent monooxygenase</fullName>
    </submittedName>
</protein>
<dbReference type="Gene3D" id="1.20.140.10">
    <property type="entry name" value="Butyryl-CoA Dehydrogenase, subunit A, domain 3"/>
    <property type="match status" value="1"/>
</dbReference>
<gene>
    <name evidence="3" type="ORF">M8T91_14365</name>
</gene>
<name>A0ABY9ECI4_9GAMM</name>
<organism evidence="3 4">
    <name type="scientific">Microbulbifer spongiae</name>
    <dbReference type="NCBI Taxonomy" id="2944933"/>
    <lineage>
        <taxon>Bacteria</taxon>
        <taxon>Pseudomonadati</taxon>
        <taxon>Pseudomonadota</taxon>
        <taxon>Gammaproteobacteria</taxon>
        <taxon>Cellvibrionales</taxon>
        <taxon>Microbulbiferaceae</taxon>
        <taxon>Microbulbifer</taxon>
    </lineage>
</organism>
<proteinExistence type="predicted"/>
<dbReference type="InterPro" id="IPR036250">
    <property type="entry name" value="AcylCo_DH-like_C"/>
</dbReference>
<dbReference type="GO" id="GO:0004497">
    <property type="term" value="F:monooxygenase activity"/>
    <property type="evidence" value="ECO:0007669"/>
    <property type="project" value="UniProtKB-KW"/>
</dbReference>
<sequence>MSLAVTTERQTSRLDVAPYLESIKQHSAENRSQRRLSEATIQQFKASGLIRSMLPKRWGGLEVTPQEFFSAQIKIAEYDMSSAWVGGIIAVHAFQLALMDERAQADVYDENPDACVSSSYNPVGGKTEIVEGGIMLSGRWGWSSGSDHCQWVLLGAIVPGEGYRTFLVPRSNYEIEDTWHAMGLQGTASNDIVIEKPVFVAHYRTHKQIDGFNCKNKQKNPMYNLPWAQIFVRVVSAPAIGAARHALKIFKQNASTSSTDPTKLIGDPDVLRRVVEAEHLIDSNETILMRNFDAMMEIVNRGQEIPMIDRVRYRYQASVVIDEMIKAVDCLFDIAGGRSVFNGAEIQNIWHDIHVSRAHVANNPVPFARNFGNMMMGGENPDLFV</sequence>
<keyword evidence="1" id="KW-0560">Oxidoreductase</keyword>
<dbReference type="Gene3D" id="2.40.110.10">
    <property type="entry name" value="Butyryl-CoA Dehydrogenase, subunit A, domain 2"/>
    <property type="match status" value="1"/>
</dbReference>
<dbReference type="Pfam" id="PF08028">
    <property type="entry name" value="Acyl-CoA_dh_2"/>
    <property type="match status" value="1"/>
</dbReference>